<dbReference type="InterPro" id="IPR025110">
    <property type="entry name" value="AMP-bd_C"/>
</dbReference>
<dbReference type="EMBL" id="JFYZ01000027">
    <property type="protein sequence ID" value="EZP79301.1"/>
    <property type="molecule type" value="Genomic_DNA"/>
</dbReference>
<dbReference type="InterPro" id="IPR045851">
    <property type="entry name" value="AMP-bd_C_sf"/>
</dbReference>
<feature type="domain" description="AMP-binding enzyme C-terminal" evidence="7">
    <location>
        <begin position="425"/>
        <end position="500"/>
    </location>
</feature>
<dbReference type="SUPFAM" id="SSF56801">
    <property type="entry name" value="Acetyl-CoA synthetase-like"/>
    <property type="match status" value="1"/>
</dbReference>
<keyword evidence="2 8" id="KW-0436">Ligase</keyword>
<dbReference type="PATRIC" id="fig|158500.4.peg.4130"/>
<dbReference type="InterPro" id="IPR042099">
    <property type="entry name" value="ANL_N_sf"/>
</dbReference>
<evidence type="ECO:0000256" key="2">
    <source>
        <dbReference type="ARBA" id="ARBA00022598"/>
    </source>
</evidence>
<dbReference type="RefSeq" id="WP_081799137.1">
    <property type="nucleotide sequence ID" value="NZ_JFYZ01000027.1"/>
</dbReference>
<dbReference type="Gene3D" id="3.40.50.12780">
    <property type="entry name" value="N-terminal domain of ligase-like"/>
    <property type="match status" value="1"/>
</dbReference>
<dbReference type="Pfam" id="PF13193">
    <property type="entry name" value="AMP-binding_C"/>
    <property type="match status" value="1"/>
</dbReference>
<dbReference type="Pfam" id="PF00501">
    <property type="entry name" value="AMP-binding"/>
    <property type="match status" value="1"/>
</dbReference>
<dbReference type="Proteomes" id="UP000024329">
    <property type="component" value="Unassembled WGS sequence"/>
</dbReference>
<dbReference type="AlphaFoldDB" id="A0A031JND8"/>
<dbReference type="PANTHER" id="PTHR43767">
    <property type="entry name" value="LONG-CHAIN-FATTY-ACID--COA LIGASE"/>
    <property type="match status" value="1"/>
</dbReference>
<evidence type="ECO:0000313" key="9">
    <source>
        <dbReference type="Proteomes" id="UP000024329"/>
    </source>
</evidence>
<dbReference type="Gene3D" id="3.30.300.30">
    <property type="match status" value="1"/>
</dbReference>
<comment type="catalytic activity">
    <reaction evidence="3">
        <text>3-(methylsulfanyl)propanoate + ATP + CoA = 3-(methylsulfanyl)propanoyl-CoA + AMP + diphosphate</text>
        <dbReference type="Rhea" id="RHEA:43052"/>
        <dbReference type="ChEBI" id="CHEBI:30616"/>
        <dbReference type="ChEBI" id="CHEBI:33019"/>
        <dbReference type="ChEBI" id="CHEBI:49016"/>
        <dbReference type="ChEBI" id="CHEBI:57287"/>
        <dbReference type="ChEBI" id="CHEBI:82815"/>
        <dbReference type="ChEBI" id="CHEBI:456215"/>
        <dbReference type="EC" id="6.2.1.44"/>
    </reaction>
    <physiologicalReaction direction="left-to-right" evidence="3">
        <dbReference type="Rhea" id="RHEA:43053"/>
    </physiologicalReaction>
</comment>
<reference evidence="8 9" key="1">
    <citation type="submission" date="2014-03" db="EMBL/GenBank/DDBJ databases">
        <title>Whole genome sequence of Novosphingobium resinovorum KF1.</title>
        <authorList>
            <person name="Gan H.M."/>
            <person name="Gan H.Y."/>
            <person name="Chew T.H."/>
            <person name="Savka M.A."/>
        </authorList>
    </citation>
    <scope>NUCLEOTIDE SEQUENCE [LARGE SCALE GENOMIC DNA]</scope>
    <source>
        <strain evidence="8 9">KF1</strain>
    </source>
</reference>
<gene>
    <name evidence="8" type="ORF">BV97_04064</name>
</gene>
<name>A0A031JND8_9SPHN</name>
<evidence type="ECO:0000256" key="5">
    <source>
        <dbReference type="ARBA" id="ARBA00067668"/>
    </source>
</evidence>
<accession>A0A031JND8</accession>
<dbReference type="FunFam" id="3.30.300.30:FF:000008">
    <property type="entry name" value="2,3-dihydroxybenzoate-AMP ligase"/>
    <property type="match status" value="1"/>
</dbReference>
<dbReference type="eggNOG" id="COG0318">
    <property type="taxonomic scope" value="Bacteria"/>
</dbReference>
<dbReference type="GO" id="GO:0016878">
    <property type="term" value="F:acid-thiol ligase activity"/>
    <property type="evidence" value="ECO:0007669"/>
    <property type="project" value="UniProtKB-ARBA"/>
</dbReference>
<evidence type="ECO:0000256" key="4">
    <source>
        <dbReference type="ARBA" id="ARBA00066616"/>
    </source>
</evidence>
<dbReference type="EC" id="6.2.1.44" evidence="4"/>
<protein>
    <recommendedName>
        <fullName evidence="5">3-methylmercaptopropionyl-CoA ligase</fullName>
        <ecNumber evidence="4">6.2.1.44</ecNumber>
    </recommendedName>
</protein>
<organism evidence="8 9">
    <name type="scientific">Novosphingobium resinovorum</name>
    <dbReference type="NCBI Taxonomy" id="158500"/>
    <lineage>
        <taxon>Bacteria</taxon>
        <taxon>Pseudomonadati</taxon>
        <taxon>Pseudomonadota</taxon>
        <taxon>Alphaproteobacteria</taxon>
        <taxon>Sphingomonadales</taxon>
        <taxon>Sphingomonadaceae</taxon>
        <taxon>Novosphingobium</taxon>
    </lineage>
</organism>
<evidence type="ECO:0000259" key="6">
    <source>
        <dbReference type="Pfam" id="PF00501"/>
    </source>
</evidence>
<comment type="similarity">
    <text evidence="1">Belongs to the ATP-dependent AMP-binding enzyme family.</text>
</comment>
<feature type="domain" description="AMP-dependent synthetase/ligase" evidence="6">
    <location>
        <begin position="17"/>
        <end position="375"/>
    </location>
</feature>
<sequence length="519" mass="57353">MWVFPEIRTLGDYPDYWARHDPQRLALRTLDRSVDFAELDRAANQVAHFLLDHGAEPQALVGFLGKNSFDFYFSLFGCTRTRSGLVIYNWRLAATELAHQLLDSKARLAIVEREMEPLWTAACGLLDHPPEAIWIDEVDTLERRVAGYPTSRPAVIVELEDVALQLYTSGTTGKPKGVMLAHGATNMMRLSEHLEPAYEWLAGDSFVNGLPNFHLLHIGIALQCLYNGVAIAIVRQFDPATTLDAIDRLKPTLLTLTPTMLQMLLDHPAAKDTDFSSLRLTLYAGSPISLGLISRAIATMPCGFMQFYGSTEAGGASSILRPNEHDLENEERLQSCGRPLPLVEFRIVDTQGDTVPDGVAGELLIRQPSITKGYWQQPEATAAAIENSWYRSGDVARRDADGLYYLVDRVKDMVVSGGENIYSAEIENVLSTHVAVASVAVIGVPDERWGEAVKAIVIIRDGHPADPDPLLAWCRERLAAYKVPKSIDFVGTFPLVSSGKVSKKDLRAAYWDGHVRSVA</sequence>
<evidence type="ECO:0000256" key="1">
    <source>
        <dbReference type="ARBA" id="ARBA00006432"/>
    </source>
</evidence>
<comment type="caution">
    <text evidence="8">The sequence shown here is derived from an EMBL/GenBank/DDBJ whole genome shotgun (WGS) entry which is preliminary data.</text>
</comment>
<evidence type="ECO:0000256" key="3">
    <source>
        <dbReference type="ARBA" id="ARBA00051915"/>
    </source>
</evidence>
<proteinExistence type="inferred from homology"/>
<dbReference type="PANTHER" id="PTHR43767:SF1">
    <property type="entry name" value="NONRIBOSOMAL PEPTIDE SYNTHASE PES1 (EUROFUNG)-RELATED"/>
    <property type="match status" value="1"/>
</dbReference>
<dbReference type="InterPro" id="IPR000873">
    <property type="entry name" value="AMP-dep_synth/lig_dom"/>
</dbReference>
<evidence type="ECO:0000313" key="8">
    <source>
        <dbReference type="EMBL" id="EZP79301.1"/>
    </source>
</evidence>
<dbReference type="InterPro" id="IPR050237">
    <property type="entry name" value="ATP-dep_AMP-bd_enzyme"/>
</dbReference>
<evidence type="ECO:0000259" key="7">
    <source>
        <dbReference type="Pfam" id="PF13193"/>
    </source>
</evidence>